<evidence type="ECO:0000256" key="5">
    <source>
        <dbReference type="PIRNR" id="PIRNR005426"/>
    </source>
</evidence>
<dbReference type="EMBL" id="CP037940">
    <property type="protein sequence ID" value="QBO36166.1"/>
    <property type="molecule type" value="Genomic_DNA"/>
</dbReference>
<evidence type="ECO:0000259" key="6">
    <source>
        <dbReference type="Pfam" id="PF00881"/>
    </source>
</evidence>
<keyword evidence="5" id="KW-0521">NADP</keyword>
<evidence type="ECO:0000313" key="7">
    <source>
        <dbReference type="EMBL" id="QBO36166.1"/>
    </source>
</evidence>
<keyword evidence="3 5" id="KW-0288">FMN</keyword>
<dbReference type="SUPFAM" id="SSF55469">
    <property type="entry name" value="FMN-dependent nitroreductase-like"/>
    <property type="match status" value="1"/>
</dbReference>
<keyword evidence="4 5" id="KW-0560">Oxidoreductase</keyword>
<dbReference type="PIRSF" id="PIRSF005426">
    <property type="entry name" value="Frp"/>
    <property type="match status" value="1"/>
</dbReference>
<accession>A0A4P6YTZ1</accession>
<keyword evidence="2 5" id="KW-0285">Flavoprotein</keyword>
<comment type="similarity">
    <text evidence="1 5">Belongs to the flavin oxidoreductase frp family.</text>
</comment>
<dbReference type="AlphaFoldDB" id="A0A4P6YTZ1"/>
<dbReference type="PANTHER" id="PTHR43425:SF2">
    <property type="entry name" value="OXYGEN-INSENSITIVE NADPH NITROREDUCTASE"/>
    <property type="match status" value="1"/>
</dbReference>
<evidence type="ECO:0000313" key="8">
    <source>
        <dbReference type="Proteomes" id="UP000292886"/>
    </source>
</evidence>
<protein>
    <submittedName>
        <fullName evidence="7">NADPH-dependent oxidoreductase</fullName>
    </submittedName>
</protein>
<organism evidence="7 8">
    <name type="scientific">Periweissella cryptocerci</name>
    <dbReference type="NCBI Taxonomy" id="2506420"/>
    <lineage>
        <taxon>Bacteria</taxon>
        <taxon>Bacillati</taxon>
        <taxon>Bacillota</taxon>
        <taxon>Bacilli</taxon>
        <taxon>Lactobacillales</taxon>
        <taxon>Lactobacillaceae</taxon>
        <taxon>Periweissella</taxon>
    </lineage>
</organism>
<dbReference type="GO" id="GO:0016491">
    <property type="term" value="F:oxidoreductase activity"/>
    <property type="evidence" value="ECO:0007669"/>
    <property type="project" value="UniProtKB-UniRule"/>
</dbReference>
<dbReference type="RefSeq" id="WP_133363244.1">
    <property type="nucleotide sequence ID" value="NZ_CP037940.1"/>
</dbReference>
<feature type="domain" description="Nitroreductase" evidence="6">
    <location>
        <begin position="10"/>
        <end position="166"/>
    </location>
</feature>
<dbReference type="OrthoDB" id="9775805at2"/>
<evidence type="ECO:0000256" key="3">
    <source>
        <dbReference type="ARBA" id="ARBA00022643"/>
    </source>
</evidence>
<evidence type="ECO:0000256" key="1">
    <source>
        <dbReference type="ARBA" id="ARBA00008366"/>
    </source>
</evidence>
<proteinExistence type="inferred from homology"/>
<name>A0A4P6YTZ1_9LACO</name>
<gene>
    <name evidence="7" type="ORF">EQG49_06675</name>
</gene>
<dbReference type="InterPro" id="IPR029479">
    <property type="entry name" value="Nitroreductase"/>
</dbReference>
<dbReference type="KEGG" id="wei:EQG49_06675"/>
<dbReference type="Gene3D" id="3.40.109.10">
    <property type="entry name" value="NADH Oxidase"/>
    <property type="match status" value="1"/>
</dbReference>
<dbReference type="Proteomes" id="UP000292886">
    <property type="component" value="Chromosome"/>
</dbReference>
<sequence length="251" mass="27725">MTNPTIDLMMKHRTIRSFTDQPVTDEQIATIIGAAQMASTSMNQQAYSFIEITDQAFRDELAQAVKKPSISNAARFFIVAVDFTKLMLPQSDAQQAVMHSNFGNTQMTEWAVFSAGMAVQNAHLAAESIGLGAVELGAALMSVDSIDAKLQLPAMVKPVIGFALGYPDTEHMPDLKPRLSLDGVLMTDTYQPTQAENAVAEYNDRMTKYYAERGEAVPRNWSDWFGVAFGSEEKPLVHLTNYSKQKGLYKN</sequence>
<evidence type="ECO:0000256" key="4">
    <source>
        <dbReference type="ARBA" id="ARBA00023002"/>
    </source>
</evidence>
<dbReference type="InterPro" id="IPR000415">
    <property type="entry name" value="Nitroreductase-like"/>
</dbReference>
<reference evidence="8" key="1">
    <citation type="submission" date="2019-03" db="EMBL/GenBank/DDBJ databases">
        <title>Weissella sp. 26KH-42 Genome sequencing.</title>
        <authorList>
            <person name="Heo J."/>
            <person name="Kim S.-J."/>
            <person name="Kim J.-S."/>
            <person name="Hong S.-B."/>
            <person name="Kwon S.-W."/>
        </authorList>
    </citation>
    <scope>NUCLEOTIDE SEQUENCE [LARGE SCALE GENOMIC DNA]</scope>
    <source>
        <strain evidence="8">26KH-42</strain>
    </source>
</reference>
<dbReference type="InterPro" id="IPR016446">
    <property type="entry name" value="Flavin_OxRdtase_Frp"/>
</dbReference>
<keyword evidence="8" id="KW-1185">Reference proteome</keyword>
<evidence type="ECO:0000256" key="2">
    <source>
        <dbReference type="ARBA" id="ARBA00022630"/>
    </source>
</evidence>
<dbReference type="PANTHER" id="PTHR43425">
    <property type="entry name" value="OXYGEN-INSENSITIVE NADPH NITROREDUCTASE"/>
    <property type="match status" value="1"/>
</dbReference>
<dbReference type="Pfam" id="PF00881">
    <property type="entry name" value="Nitroreductase"/>
    <property type="match status" value="1"/>
</dbReference>